<dbReference type="AlphaFoldDB" id="A0A6M2DZG5"/>
<organism evidence="1">
    <name type="scientific">Xenopsylla cheopis</name>
    <name type="common">Oriental rat flea</name>
    <name type="synonym">Pulex cheopis</name>
    <dbReference type="NCBI Taxonomy" id="163159"/>
    <lineage>
        <taxon>Eukaryota</taxon>
        <taxon>Metazoa</taxon>
        <taxon>Ecdysozoa</taxon>
        <taxon>Arthropoda</taxon>
        <taxon>Hexapoda</taxon>
        <taxon>Insecta</taxon>
        <taxon>Pterygota</taxon>
        <taxon>Neoptera</taxon>
        <taxon>Endopterygota</taxon>
        <taxon>Siphonaptera</taxon>
        <taxon>Pulicidae</taxon>
        <taxon>Xenopsyllinae</taxon>
        <taxon>Xenopsylla</taxon>
    </lineage>
</organism>
<name>A0A6M2DZG5_XENCH</name>
<protein>
    <submittedName>
        <fullName evidence="1">Putative secreted protein</fullName>
    </submittedName>
</protein>
<proteinExistence type="predicted"/>
<accession>A0A6M2DZG5</accession>
<dbReference type="EMBL" id="GIIL01007374">
    <property type="protein sequence ID" value="NOV51100.1"/>
    <property type="molecule type" value="Transcribed_RNA"/>
</dbReference>
<sequence>MFLNLYHCVRSVLALQVCYSLHKFLSFYRVLPGQMISLSNQRCYSTCQVSWDSGHVIFPRVSHDGRWLCKCPTLSSWSYVWQGCS</sequence>
<evidence type="ECO:0000313" key="1">
    <source>
        <dbReference type="EMBL" id="NOV51100.1"/>
    </source>
</evidence>
<reference evidence="1" key="1">
    <citation type="submission" date="2020-03" db="EMBL/GenBank/DDBJ databases">
        <title>Transcriptomic Profiling of the Digestive Tract of the Rat Flea, Xenopsylla cheopis, Following Blood Feeding and Infection with Yersinia pestis.</title>
        <authorList>
            <person name="Bland D.M."/>
            <person name="Martens C.A."/>
            <person name="Virtaneva K."/>
            <person name="Kanakabandi K."/>
            <person name="Long D."/>
            <person name="Rosenke R."/>
            <person name="Saturday G.A."/>
            <person name="Hoyt F.H."/>
            <person name="Bruno D.P."/>
            <person name="Ribeiro J.M.C."/>
            <person name="Hinnebusch J."/>
        </authorList>
    </citation>
    <scope>NUCLEOTIDE SEQUENCE</scope>
</reference>